<dbReference type="InterPro" id="IPR000878">
    <property type="entry name" value="4pyrrol_Mease"/>
</dbReference>
<dbReference type="SUPFAM" id="SSF53790">
    <property type="entry name" value="Tetrapyrrole methylase"/>
    <property type="match status" value="1"/>
</dbReference>
<dbReference type="KEGG" id="pprf:DPRO_3923"/>
<dbReference type="OrthoDB" id="9804789at2"/>
<dbReference type="RefSeq" id="WP_097013511.1">
    <property type="nucleotide sequence ID" value="NZ_LT907975.1"/>
</dbReference>
<comment type="similarity">
    <text evidence="2 7">Belongs to the precorrin methyltransferase family.</text>
</comment>
<evidence type="ECO:0000256" key="1">
    <source>
        <dbReference type="ARBA" id="ARBA00004953"/>
    </source>
</evidence>
<dbReference type="Gene3D" id="3.40.1010.10">
    <property type="entry name" value="Cobalt-precorrin-4 Transmethylase, Domain 1"/>
    <property type="match status" value="1"/>
</dbReference>
<dbReference type="EMBL" id="LT907975">
    <property type="protein sequence ID" value="SOB60842.1"/>
    <property type="molecule type" value="Genomic_DNA"/>
</dbReference>
<dbReference type="Gene3D" id="3.30.950.10">
    <property type="entry name" value="Methyltransferase, Cobalt-precorrin-4 Transmethylase, Domain 2"/>
    <property type="match status" value="1"/>
</dbReference>
<dbReference type="EC" id="2.1.1.130" evidence="9"/>
<evidence type="ECO:0000313" key="9">
    <source>
        <dbReference type="EMBL" id="SOB60842.1"/>
    </source>
</evidence>
<name>A0A2C8FFM7_9BACT</name>
<evidence type="ECO:0000256" key="5">
    <source>
        <dbReference type="ARBA" id="ARBA00022679"/>
    </source>
</evidence>
<dbReference type="PIRSF" id="PIRSF036427">
    <property type="entry name" value="Precrrn-2_mtase"/>
    <property type="match status" value="1"/>
</dbReference>
<evidence type="ECO:0000256" key="7">
    <source>
        <dbReference type="PIRNR" id="PIRNR036427"/>
    </source>
</evidence>
<keyword evidence="10" id="KW-1185">Reference proteome</keyword>
<dbReference type="Proteomes" id="UP000219215">
    <property type="component" value="Chromosome DPRO"/>
</dbReference>
<keyword evidence="4 9" id="KW-0489">Methyltransferase</keyword>
<reference evidence="10" key="1">
    <citation type="submission" date="2017-09" db="EMBL/GenBank/DDBJ databases">
        <authorList>
            <person name="Regsiter A."/>
            <person name="William W."/>
        </authorList>
    </citation>
    <scope>NUCLEOTIDE SEQUENCE [LARGE SCALE GENOMIC DNA]</scope>
    <source>
        <strain evidence="10">500-1</strain>
    </source>
</reference>
<dbReference type="GO" id="GO:0030788">
    <property type="term" value="F:precorrin-2 C20-methyltransferase activity"/>
    <property type="evidence" value="ECO:0007669"/>
    <property type="project" value="UniProtKB-EC"/>
</dbReference>
<dbReference type="UniPathway" id="UPA00148"/>
<dbReference type="PANTHER" id="PTHR43467">
    <property type="entry name" value="COBALT-PRECORRIN-2 C(20)-METHYLTRANSFERASE"/>
    <property type="match status" value="1"/>
</dbReference>
<proteinExistence type="inferred from homology"/>
<dbReference type="InterPro" id="IPR014777">
    <property type="entry name" value="4pyrrole_Mease_sub1"/>
</dbReference>
<dbReference type="InterPro" id="IPR035996">
    <property type="entry name" value="4pyrrol_Methylase_sf"/>
</dbReference>
<feature type="domain" description="Tetrapyrrole methylase" evidence="8">
    <location>
        <begin position="6"/>
        <end position="214"/>
    </location>
</feature>
<evidence type="ECO:0000256" key="6">
    <source>
        <dbReference type="ARBA" id="ARBA00022691"/>
    </source>
</evidence>
<evidence type="ECO:0000256" key="4">
    <source>
        <dbReference type="ARBA" id="ARBA00022603"/>
    </source>
</evidence>
<accession>A0A2C8FFM7</accession>
<dbReference type="GO" id="GO:0032259">
    <property type="term" value="P:methylation"/>
    <property type="evidence" value="ECO:0007669"/>
    <property type="project" value="UniProtKB-KW"/>
</dbReference>
<evidence type="ECO:0000256" key="3">
    <source>
        <dbReference type="ARBA" id="ARBA00022573"/>
    </source>
</evidence>
<dbReference type="InterPro" id="IPR014776">
    <property type="entry name" value="4pyrrole_Mease_sub2"/>
</dbReference>
<keyword evidence="6" id="KW-0949">S-adenosyl-L-methionine</keyword>
<dbReference type="PANTHER" id="PTHR43467:SF2">
    <property type="entry name" value="COBALT-PRECORRIN-2 C(20)-METHYLTRANSFERASE"/>
    <property type="match status" value="1"/>
</dbReference>
<dbReference type="CDD" id="cd11645">
    <property type="entry name" value="Precorrin_2_C20_MT"/>
    <property type="match status" value="1"/>
</dbReference>
<keyword evidence="5 9" id="KW-0808">Transferase</keyword>
<dbReference type="Pfam" id="PF00590">
    <property type="entry name" value="TP_methylase"/>
    <property type="match status" value="1"/>
</dbReference>
<evidence type="ECO:0000256" key="2">
    <source>
        <dbReference type="ARBA" id="ARBA00005879"/>
    </source>
</evidence>
<keyword evidence="3" id="KW-0169">Cobalamin biosynthesis</keyword>
<protein>
    <submittedName>
        <fullName evidence="9">Precorrin-2 C20-methyltransferase</fullName>
        <ecNumber evidence="9">2.1.1.130</ecNumber>
    </submittedName>
</protein>
<evidence type="ECO:0000259" key="8">
    <source>
        <dbReference type="Pfam" id="PF00590"/>
    </source>
</evidence>
<dbReference type="InterPro" id="IPR006364">
    <property type="entry name" value="CobI/CbiL/CobIJ_dom"/>
</dbReference>
<gene>
    <name evidence="9" type="ORF">DPRO_3923</name>
</gene>
<dbReference type="GO" id="GO:0009236">
    <property type="term" value="P:cobalamin biosynthetic process"/>
    <property type="evidence" value="ECO:0007669"/>
    <property type="project" value="UniProtKB-UniRule"/>
</dbReference>
<organism evidence="9 10">
    <name type="scientific">Pseudodesulfovibrio profundus</name>
    <dbReference type="NCBI Taxonomy" id="57320"/>
    <lineage>
        <taxon>Bacteria</taxon>
        <taxon>Pseudomonadati</taxon>
        <taxon>Thermodesulfobacteriota</taxon>
        <taxon>Desulfovibrionia</taxon>
        <taxon>Desulfovibrionales</taxon>
        <taxon>Desulfovibrionaceae</taxon>
    </lineage>
</organism>
<comment type="pathway">
    <text evidence="1">Cofactor biosynthesis; adenosylcobalamin biosynthesis.</text>
</comment>
<sequence>MTRQGTLYGIGVGPGDPELLTLKAVRALGEVDVIFAASSTKNDYSTAYGIAKPHLKPGVEVINLGFPMTKDQDELEAAWDKNAQIVSEVLKRGDNAAFITLGDPLTYSTYGYLQRTMLKMDPSIKLEAIPGITSFHAAAAKIGLVLAESKESLLITSGVTDDESLERQLDVADNAVILKAYKNFEAIRGTLEKMRLNDKTVLVSRLGMDGESILMDIKDAPKTPHYFSLALVKKNNTI</sequence>
<dbReference type="AlphaFoldDB" id="A0A2C8FFM7"/>
<dbReference type="InterPro" id="IPR012382">
    <property type="entry name" value="CobI/CbiL"/>
</dbReference>
<dbReference type="NCBIfam" id="TIGR01467">
    <property type="entry name" value="cobI_cbiL"/>
    <property type="match status" value="1"/>
</dbReference>
<evidence type="ECO:0000313" key="10">
    <source>
        <dbReference type="Proteomes" id="UP000219215"/>
    </source>
</evidence>